<organism evidence="15 16">
    <name type="scientific">Mycolicibacterium iranicum</name>
    <name type="common">Mycobacterium iranicum</name>
    <dbReference type="NCBI Taxonomy" id="912594"/>
    <lineage>
        <taxon>Bacteria</taxon>
        <taxon>Bacillati</taxon>
        <taxon>Actinomycetota</taxon>
        <taxon>Actinomycetes</taxon>
        <taxon>Mycobacteriales</taxon>
        <taxon>Mycobacteriaceae</taxon>
        <taxon>Mycolicibacterium</taxon>
    </lineage>
</organism>
<feature type="transmembrane region" description="Helical" evidence="11">
    <location>
        <begin position="624"/>
        <end position="643"/>
    </location>
</feature>
<proteinExistence type="inferred from homology"/>
<dbReference type="AlphaFoldDB" id="A0A1X1WSN1"/>
<protein>
    <recommendedName>
        <fullName evidence="17">Arabinosyltransferase</fullName>
    </recommendedName>
</protein>
<feature type="transmembrane region" description="Helical" evidence="11">
    <location>
        <begin position="542"/>
        <end position="563"/>
    </location>
</feature>
<feature type="transmembrane region" description="Helical" evidence="11">
    <location>
        <begin position="490"/>
        <end position="507"/>
    </location>
</feature>
<dbReference type="InterPro" id="IPR032731">
    <property type="entry name" value="Arabino_trans_C"/>
</dbReference>
<feature type="transmembrane region" description="Helical" evidence="11">
    <location>
        <begin position="655"/>
        <end position="674"/>
    </location>
</feature>
<comment type="similarity">
    <text evidence="3">Belongs to the emb family.</text>
</comment>
<dbReference type="Gene3D" id="2.60.120.610">
    <property type="entry name" value="arabinofuranosyltransferase like domain"/>
    <property type="match status" value="1"/>
</dbReference>
<evidence type="ECO:0000256" key="5">
    <source>
        <dbReference type="ARBA" id="ARBA00022676"/>
    </source>
</evidence>
<feature type="transmembrane region" description="Helical" evidence="11">
    <location>
        <begin position="193"/>
        <end position="213"/>
    </location>
</feature>
<evidence type="ECO:0000256" key="1">
    <source>
        <dbReference type="ARBA" id="ARBA00003001"/>
    </source>
</evidence>
<dbReference type="InterPro" id="IPR042486">
    <property type="entry name" value="Arabino_trans_C_2"/>
</dbReference>
<dbReference type="EMBL" id="LQPC01000026">
    <property type="protein sequence ID" value="ORV89621.1"/>
    <property type="molecule type" value="Genomic_DNA"/>
</dbReference>
<dbReference type="InterPro" id="IPR007680">
    <property type="entry name" value="Arabino_trans_central"/>
</dbReference>
<name>A0A1X1WSN1_MYCIR</name>
<evidence type="ECO:0000256" key="7">
    <source>
        <dbReference type="ARBA" id="ARBA00022692"/>
    </source>
</evidence>
<keyword evidence="4" id="KW-1003">Cell membrane</keyword>
<dbReference type="GO" id="GO:0005886">
    <property type="term" value="C:plasma membrane"/>
    <property type="evidence" value="ECO:0007669"/>
    <property type="project" value="UniProtKB-SubCell"/>
</dbReference>
<evidence type="ECO:0000256" key="10">
    <source>
        <dbReference type="ARBA" id="ARBA00023316"/>
    </source>
</evidence>
<dbReference type="Pfam" id="PF14896">
    <property type="entry name" value="Arabino_trans_C"/>
    <property type="match status" value="1"/>
</dbReference>
<feature type="domain" description="Arabinofuranosyltransferase central" evidence="12">
    <location>
        <begin position="190"/>
        <end position="631"/>
    </location>
</feature>
<comment type="caution">
    <text evidence="15">The sequence shown here is derived from an EMBL/GenBank/DDBJ whole genome shotgun (WGS) entry which is preliminary data.</text>
</comment>
<evidence type="ECO:0000256" key="8">
    <source>
        <dbReference type="ARBA" id="ARBA00022989"/>
    </source>
</evidence>
<comment type="function">
    <text evidence="1">Arabinosyl transferase responsible for the polymerization of arabinose into the arabinan of arabinogalactan.</text>
</comment>
<dbReference type="Pfam" id="PF17689">
    <property type="entry name" value="Arabino_trans_N"/>
    <property type="match status" value="1"/>
</dbReference>
<feature type="transmembrane region" description="Helical" evidence="11">
    <location>
        <begin position="422"/>
        <end position="443"/>
    </location>
</feature>
<evidence type="ECO:0000256" key="3">
    <source>
        <dbReference type="ARBA" id="ARBA00008195"/>
    </source>
</evidence>
<evidence type="ECO:0000259" key="12">
    <source>
        <dbReference type="Pfam" id="PF04602"/>
    </source>
</evidence>
<dbReference type="GO" id="GO:0052636">
    <property type="term" value="F:arabinosyltransferase activity"/>
    <property type="evidence" value="ECO:0007669"/>
    <property type="project" value="InterPro"/>
</dbReference>
<reference evidence="15 16" key="1">
    <citation type="submission" date="2016-01" db="EMBL/GenBank/DDBJ databases">
        <title>The new phylogeny of the genus Mycobacterium.</title>
        <authorList>
            <person name="Tarcisio F."/>
            <person name="Conor M."/>
            <person name="Antonella G."/>
            <person name="Elisabetta G."/>
            <person name="Giulia F.S."/>
            <person name="Sara T."/>
            <person name="Anna F."/>
            <person name="Clotilde B."/>
            <person name="Roberto B."/>
            <person name="Veronica D.S."/>
            <person name="Fabio R."/>
            <person name="Monica P."/>
            <person name="Olivier J."/>
            <person name="Enrico T."/>
            <person name="Nicola S."/>
        </authorList>
    </citation>
    <scope>NUCLEOTIDE SEQUENCE [LARGE SCALE GENOMIC DNA]</scope>
    <source>
        <strain evidence="15 16">DSM 45541</strain>
    </source>
</reference>
<evidence type="ECO:0000256" key="4">
    <source>
        <dbReference type="ARBA" id="ARBA00022475"/>
    </source>
</evidence>
<keyword evidence="7 11" id="KW-0812">Transmembrane</keyword>
<dbReference type="InterPro" id="IPR040920">
    <property type="entry name" value="Arabino_trans_N"/>
</dbReference>
<gene>
    <name evidence="15" type="ORF">AWC12_09415</name>
</gene>
<evidence type="ECO:0008006" key="17">
    <source>
        <dbReference type="Google" id="ProtNLM"/>
    </source>
</evidence>
<feature type="transmembrane region" description="Helical" evidence="11">
    <location>
        <begin position="514"/>
        <end position="536"/>
    </location>
</feature>
<keyword evidence="6" id="KW-0808">Transferase</keyword>
<evidence type="ECO:0000256" key="9">
    <source>
        <dbReference type="ARBA" id="ARBA00023136"/>
    </source>
</evidence>
<feature type="transmembrane region" description="Helical" evidence="11">
    <location>
        <begin position="572"/>
        <end position="593"/>
    </location>
</feature>
<evidence type="ECO:0000259" key="14">
    <source>
        <dbReference type="Pfam" id="PF17689"/>
    </source>
</evidence>
<evidence type="ECO:0000256" key="11">
    <source>
        <dbReference type="SAM" id="Phobius"/>
    </source>
</evidence>
<keyword evidence="10" id="KW-0961">Cell wall biogenesis/degradation</keyword>
<dbReference type="Gene3D" id="2.60.120.940">
    <property type="entry name" value="EmbC, C-terminal domain, subdomain 2"/>
    <property type="match status" value="1"/>
</dbReference>
<evidence type="ECO:0000313" key="16">
    <source>
        <dbReference type="Proteomes" id="UP000193622"/>
    </source>
</evidence>
<evidence type="ECO:0000313" key="15">
    <source>
        <dbReference type="EMBL" id="ORV89621.1"/>
    </source>
</evidence>
<keyword evidence="9 11" id="KW-0472">Membrane</keyword>
<dbReference type="GO" id="GO:0071766">
    <property type="term" value="P:Actinobacterium-type cell wall biogenesis"/>
    <property type="evidence" value="ECO:0007669"/>
    <property type="project" value="InterPro"/>
</dbReference>
<keyword evidence="8 11" id="KW-1133">Transmembrane helix</keyword>
<keyword evidence="5" id="KW-0328">Glycosyltransferase</keyword>
<evidence type="ECO:0000256" key="6">
    <source>
        <dbReference type="ARBA" id="ARBA00022679"/>
    </source>
</evidence>
<comment type="subcellular location">
    <subcellularLocation>
        <location evidence="2">Cell membrane</location>
        <topology evidence="2">Multi-pass membrane protein</topology>
    </subcellularLocation>
</comment>
<feature type="transmembrane region" description="Helical" evidence="11">
    <location>
        <begin position="326"/>
        <end position="350"/>
    </location>
</feature>
<feature type="transmembrane region" description="Helical" evidence="11">
    <location>
        <begin position="229"/>
        <end position="252"/>
    </location>
</feature>
<dbReference type="InterPro" id="IPR027451">
    <property type="entry name" value="EmbABC_dom1"/>
</dbReference>
<feature type="transmembrane region" description="Helical" evidence="11">
    <location>
        <begin position="20"/>
        <end position="42"/>
    </location>
</feature>
<sequence>MGTLAGDSMRTPSARHQTCIALLVGLTGVMTALLLPFAPVVAETTTLTWPAPGRPAASSTALIAPDRPNTLTASIPCTALRAAAAQPVPPTVLATAADGAGLVVTASAAGVRVRLDDHDEQLYLPAEPANCQVSIQSVAGGMSIVGADGRTSHLAGAPVPQVYGFHTDLTTAQAADLSVTVTVGGPFATTPTALKSVLIAAQLLAAAAALLLLHRGRGPPARLRLRPRGVWWIDVAVVTTFLGWAVIGPLAVDDGWATMIARNVAATGNPGNYYRWWDAAEVPFAFSQQLLAPLTDISIAPLWLRLPGTLAAVATWFVVSRGVLGAAVPAVAATVRVRALAALCLLVAWLPFNLGTRPESYVALGVAATLAFALRARDPADLSRLALVAALTVPISPTGVLVAAPMLVFAPRLAAAARNATTPPAVTAGLVGCVAAVAFTVIFGDQTWDALVTATDWHTAFGPALPWYEEPSRYAHLLQPDQQGSFAKRMPVLVTGALLAVVGALTVRRRDRDGVGPVAAQLACVVIVALLLLAVAPSKWSYHLGALAGVFAPFLTVTILLLVRRARTPDRWVAVVGVAGSALLAGAAALAFAGPNAWWLPVLYDLPWTTGPIRPAEVPLDSPLLWAAALAGGGVSVVLAGRLRSMGRVSALAPAALTLVALSASLIMLVGTFATAPMRRGVGSLAMINVDRLAGTRVCGLADDIELLPDGPVLTSTQAEEQTAGFTRRSGYFPGAPPPDPPGLNTSAFLWGSRAAGAQTTGEITTQWFDLPPLTPDAGVALSVSGRASGANALILEFGKGDGADVDVLGASTVVDRPAVDEDPAHPLWRSLGVDAAEVPAGANRVRVRAIDGRTDEVGWLAFTGPRLRYVVPLNDFLADNGPVLVSWPQSFLFPCVRDIPMVSGGVAETPRAVIESPRPWLTDDRNAEIGGTFAGLVEFEPLNEIPSRLVGHPELDWGSVRIPGDTASPNAYARTTTRRQVWGVGALRGIRPSV</sequence>
<accession>A0A1X1WSN1</accession>
<dbReference type="GO" id="GO:0071555">
    <property type="term" value="P:cell wall organization"/>
    <property type="evidence" value="ECO:0007669"/>
    <property type="project" value="UniProtKB-KW"/>
</dbReference>
<dbReference type="Proteomes" id="UP000193622">
    <property type="component" value="Unassembled WGS sequence"/>
</dbReference>
<evidence type="ECO:0000256" key="2">
    <source>
        <dbReference type="ARBA" id="ARBA00004651"/>
    </source>
</evidence>
<dbReference type="Pfam" id="PF04602">
    <property type="entry name" value="Arabinose_trans"/>
    <property type="match status" value="1"/>
</dbReference>
<feature type="transmembrane region" description="Helical" evidence="11">
    <location>
        <begin position="385"/>
        <end position="410"/>
    </location>
</feature>
<feature type="domain" description="Arabinosyltransferase C-terminal" evidence="13">
    <location>
        <begin position="750"/>
        <end position="969"/>
    </location>
</feature>
<feature type="domain" description="Arabinosyltransferas concanavalin like" evidence="14">
    <location>
        <begin position="43"/>
        <end position="183"/>
    </location>
</feature>
<evidence type="ECO:0000259" key="13">
    <source>
        <dbReference type="Pfam" id="PF14896"/>
    </source>
</evidence>